<dbReference type="OrthoDB" id="9762066at2"/>
<organism evidence="2 3">
    <name type="scientific">Actinotalea fermentans</name>
    <dbReference type="NCBI Taxonomy" id="43671"/>
    <lineage>
        <taxon>Bacteria</taxon>
        <taxon>Bacillati</taxon>
        <taxon>Actinomycetota</taxon>
        <taxon>Actinomycetes</taxon>
        <taxon>Micrococcales</taxon>
        <taxon>Cellulomonadaceae</taxon>
        <taxon>Actinotalea</taxon>
    </lineage>
</organism>
<dbReference type="Pfam" id="PF10974">
    <property type="entry name" value="DUF2804"/>
    <property type="match status" value="1"/>
</dbReference>
<protein>
    <recommendedName>
        <fullName evidence="4">Glycosyl hydrolase family 2</fullName>
    </recommendedName>
</protein>
<evidence type="ECO:0000256" key="1">
    <source>
        <dbReference type="SAM" id="MobiDB-lite"/>
    </source>
</evidence>
<comment type="caution">
    <text evidence="2">The sequence shown here is derived from an EMBL/GenBank/DDBJ whole genome shotgun (WGS) entry which is preliminary data.</text>
</comment>
<feature type="region of interest" description="Disordered" evidence="1">
    <location>
        <begin position="130"/>
        <end position="150"/>
    </location>
</feature>
<dbReference type="PANTHER" id="PTHR35868">
    <property type="entry name" value="DUF2804 DOMAIN-CONTAINING PROTEIN-RELATED"/>
    <property type="match status" value="1"/>
</dbReference>
<dbReference type="PANTHER" id="PTHR35868:SF3">
    <property type="entry name" value="DUF2804 DOMAIN-CONTAINING PROTEIN"/>
    <property type="match status" value="1"/>
</dbReference>
<reference evidence="2 3" key="1">
    <citation type="submission" date="2019-07" db="EMBL/GenBank/DDBJ databases">
        <title>Whole genome shotgun sequence of Actinotalea fermentans NBRC 105374.</title>
        <authorList>
            <person name="Hosoyama A."/>
            <person name="Uohara A."/>
            <person name="Ohji S."/>
            <person name="Ichikawa N."/>
        </authorList>
    </citation>
    <scope>NUCLEOTIDE SEQUENCE [LARGE SCALE GENOMIC DNA]</scope>
    <source>
        <strain evidence="2 3">NBRC 105374</strain>
    </source>
</reference>
<keyword evidence="3" id="KW-1185">Reference proteome</keyword>
<evidence type="ECO:0000313" key="3">
    <source>
        <dbReference type="Proteomes" id="UP000321484"/>
    </source>
</evidence>
<evidence type="ECO:0000313" key="2">
    <source>
        <dbReference type="EMBL" id="GEN80334.1"/>
    </source>
</evidence>
<feature type="compositionally biased region" description="Low complexity" evidence="1">
    <location>
        <begin position="132"/>
        <end position="143"/>
    </location>
</feature>
<name>A0A511YYS3_9CELL</name>
<evidence type="ECO:0008006" key="4">
    <source>
        <dbReference type="Google" id="ProtNLM"/>
    </source>
</evidence>
<accession>A0A511YYS3</accession>
<sequence length="358" mass="39588">MITDVPDDVVREREITTPTALCLPDGRLNRGAVGWTRHPLHRTDLRGWGRNKRWEYWGLMTPTHVIGITVSSLDYAAVHQVWVLDRRRGTEIDDGAVVPLGRGTLLPESLGRGAARARARGLSIDVEEAWTDGDGSSGADTGSPRSGVAGTRIRVRTGRVEVDVVAGATPGHEALGVVVPWSDRRFQYTVKDVARPLTGTITVDGELTHLGTDAWGVLDHGRGRWPYSMTWNWGAGSGRVDGHVVGVQVGGRWTDGTGSTENALLLDGRLHKNGDELVWEYDHADWLAPWRVHDRDRARVDLTFHPFHERVARTNLLVVAGETHQCFGTWTGWMTTDAGERITVDGVEGWAEEARNRW</sequence>
<gene>
    <name evidence="2" type="ORF">AFE02nite_20680</name>
</gene>
<dbReference type="InterPro" id="IPR021243">
    <property type="entry name" value="DUF2804"/>
</dbReference>
<dbReference type="Proteomes" id="UP000321484">
    <property type="component" value="Unassembled WGS sequence"/>
</dbReference>
<dbReference type="EMBL" id="BJYK01000006">
    <property type="protein sequence ID" value="GEN80334.1"/>
    <property type="molecule type" value="Genomic_DNA"/>
</dbReference>
<proteinExistence type="predicted"/>
<dbReference type="AlphaFoldDB" id="A0A511YYS3"/>